<dbReference type="Proteomes" id="UP000735302">
    <property type="component" value="Unassembled WGS sequence"/>
</dbReference>
<dbReference type="EMBL" id="BLXT01008612">
    <property type="protein sequence ID" value="GFO50526.1"/>
    <property type="molecule type" value="Genomic_DNA"/>
</dbReference>
<sequence>MPCCVFVSDRGSFTTMGYTVQFSCPFPPVLRHYLAPPLTTPPQRHKNLVLLPPQTRPARRPDDHSAHSVTLTDLGGPESFWGSFELA</sequence>
<evidence type="ECO:0000313" key="3">
    <source>
        <dbReference type="Proteomes" id="UP000735302"/>
    </source>
</evidence>
<name>A0AAV4E2D9_9GAST</name>
<reference evidence="2 3" key="1">
    <citation type="journal article" date="2021" name="Elife">
        <title>Chloroplast acquisition without the gene transfer in kleptoplastic sea slugs, Plakobranchus ocellatus.</title>
        <authorList>
            <person name="Maeda T."/>
            <person name="Takahashi S."/>
            <person name="Yoshida T."/>
            <person name="Shimamura S."/>
            <person name="Takaki Y."/>
            <person name="Nagai Y."/>
            <person name="Toyoda A."/>
            <person name="Suzuki Y."/>
            <person name="Arimoto A."/>
            <person name="Ishii H."/>
            <person name="Satoh N."/>
            <person name="Nishiyama T."/>
            <person name="Hasebe M."/>
            <person name="Maruyama T."/>
            <person name="Minagawa J."/>
            <person name="Obokata J."/>
            <person name="Shigenobu S."/>
        </authorList>
    </citation>
    <scope>NUCLEOTIDE SEQUENCE [LARGE SCALE GENOMIC DNA]</scope>
</reference>
<evidence type="ECO:0000256" key="1">
    <source>
        <dbReference type="SAM" id="MobiDB-lite"/>
    </source>
</evidence>
<keyword evidence="3" id="KW-1185">Reference proteome</keyword>
<proteinExistence type="predicted"/>
<comment type="caution">
    <text evidence="2">The sequence shown here is derived from an EMBL/GenBank/DDBJ whole genome shotgun (WGS) entry which is preliminary data.</text>
</comment>
<accession>A0AAV4E2D9</accession>
<dbReference type="AlphaFoldDB" id="A0AAV4E2D9"/>
<evidence type="ECO:0000313" key="2">
    <source>
        <dbReference type="EMBL" id="GFO50526.1"/>
    </source>
</evidence>
<feature type="region of interest" description="Disordered" evidence="1">
    <location>
        <begin position="53"/>
        <end position="87"/>
    </location>
</feature>
<protein>
    <submittedName>
        <fullName evidence="2">Uncharacterized protein</fullName>
    </submittedName>
</protein>
<organism evidence="2 3">
    <name type="scientific">Plakobranchus ocellatus</name>
    <dbReference type="NCBI Taxonomy" id="259542"/>
    <lineage>
        <taxon>Eukaryota</taxon>
        <taxon>Metazoa</taxon>
        <taxon>Spiralia</taxon>
        <taxon>Lophotrochozoa</taxon>
        <taxon>Mollusca</taxon>
        <taxon>Gastropoda</taxon>
        <taxon>Heterobranchia</taxon>
        <taxon>Euthyneura</taxon>
        <taxon>Panpulmonata</taxon>
        <taxon>Sacoglossa</taxon>
        <taxon>Placobranchoidea</taxon>
        <taxon>Plakobranchidae</taxon>
        <taxon>Plakobranchus</taxon>
    </lineage>
</organism>
<gene>
    <name evidence="2" type="ORF">PoB_007703100</name>
</gene>